<keyword evidence="4" id="KW-0597">Phosphoprotein</keyword>
<dbReference type="SMART" id="SM00387">
    <property type="entry name" value="HATPase_c"/>
    <property type="match status" value="1"/>
</dbReference>
<keyword evidence="11" id="KW-0902">Two-component regulatory system</keyword>
<dbReference type="InterPro" id="IPR003661">
    <property type="entry name" value="HisK_dim/P_dom"/>
</dbReference>
<dbReference type="Proteomes" id="UP001204142">
    <property type="component" value="Unassembled WGS sequence"/>
</dbReference>
<evidence type="ECO:0000256" key="8">
    <source>
        <dbReference type="ARBA" id="ARBA00022777"/>
    </source>
</evidence>
<evidence type="ECO:0000256" key="10">
    <source>
        <dbReference type="ARBA" id="ARBA00022989"/>
    </source>
</evidence>
<dbReference type="SMART" id="SM00388">
    <property type="entry name" value="HisKA"/>
    <property type="match status" value="1"/>
</dbReference>
<keyword evidence="5" id="KW-0808">Transferase</keyword>
<dbReference type="InterPro" id="IPR004358">
    <property type="entry name" value="Sig_transdc_His_kin-like_C"/>
</dbReference>
<dbReference type="Gene3D" id="3.30.565.10">
    <property type="entry name" value="Histidine kinase-like ATPase, C-terminal domain"/>
    <property type="match status" value="1"/>
</dbReference>
<dbReference type="Pfam" id="PF00512">
    <property type="entry name" value="HisKA"/>
    <property type="match status" value="1"/>
</dbReference>
<evidence type="ECO:0000256" key="12">
    <source>
        <dbReference type="ARBA" id="ARBA00023136"/>
    </source>
</evidence>
<comment type="caution">
    <text evidence="15">The sequence shown here is derived from an EMBL/GenBank/DDBJ whole genome shotgun (WGS) entry which is preliminary data.</text>
</comment>
<sequence>MKPIPVQSLQATALLLSITALVELILLDYSPLASITLYLFAVVVSAYNFARAVSLAVAVLSYLLVNYLIVDPRYSLHVPDPRSYFVLAAYLGTSLLVNTLVQKLKDKTDEAERTLVRLKEAQEGLIQTHEERVKGQLLASLSHDMRTPLTAILGASTSLGTQYDRLQDHERRQLISSIEHEAFHLVSSAENVLALVKLRSLKALPQPQAWQSISEIVETTVRRYRLRKLPCGIEVHMPNPPLFVKGDALLLAQALANLLDNALAATLRGNVTAGSPIEPVVIECVTNSTSSPPCIEWSVSDRGRGFPAHFNTANIQAFDEQARQATATGYGLGLVIVKTITELHHGTLRIQNRPGGGATVTLAFEWREQPDWTSDEP</sequence>
<evidence type="ECO:0000256" key="5">
    <source>
        <dbReference type="ARBA" id="ARBA00022679"/>
    </source>
</evidence>
<evidence type="ECO:0000259" key="14">
    <source>
        <dbReference type="PROSITE" id="PS50109"/>
    </source>
</evidence>
<dbReference type="PANTHER" id="PTHR45569">
    <property type="entry name" value="SENSOR PROTEIN KDPD"/>
    <property type="match status" value="1"/>
</dbReference>
<evidence type="ECO:0000256" key="1">
    <source>
        <dbReference type="ARBA" id="ARBA00000085"/>
    </source>
</evidence>
<dbReference type="InterPro" id="IPR005467">
    <property type="entry name" value="His_kinase_dom"/>
</dbReference>
<keyword evidence="9" id="KW-0067">ATP-binding</keyword>
<evidence type="ECO:0000256" key="4">
    <source>
        <dbReference type="ARBA" id="ARBA00022553"/>
    </source>
</evidence>
<evidence type="ECO:0000256" key="3">
    <source>
        <dbReference type="ARBA" id="ARBA00012438"/>
    </source>
</evidence>
<feature type="transmembrane region" description="Helical" evidence="13">
    <location>
        <begin position="38"/>
        <end position="64"/>
    </location>
</feature>
<evidence type="ECO:0000313" key="16">
    <source>
        <dbReference type="Proteomes" id="UP001204142"/>
    </source>
</evidence>
<dbReference type="RefSeq" id="WP_256764743.1">
    <property type="nucleotide sequence ID" value="NZ_JANIGO010000003.1"/>
</dbReference>
<dbReference type="GO" id="GO:0016301">
    <property type="term" value="F:kinase activity"/>
    <property type="evidence" value="ECO:0007669"/>
    <property type="project" value="UniProtKB-KW"/>
</dbReference>
<dbReference type="InterPro" id="IPR003594">
    <property type="entry name" value="HATPase_dom"/>
</dbReference>
<protein>
    <recommendedName>
        <fullName evidence="3">histidine kinase</fullName>
        <ecNumber evidence="3">2.7.13.3</ecNumber>
    </recommendedName>
</protein>
<dbReference type="InterPro" id="IPR038318">
    <property type="entry name" value="KdpD_sf"/>
</dbReference>
<feature type="domain" description="Histidine kinase" evidence="14">
    <location>
        <begin position="140"/>
        <end position="368"/>
    </location>
</feature>
<dbReference type="SUPFAM" id="SSF55874">
    <property type="entry name" value="ATPase domain of HSP90 chaperone/DNA topoisomerase II/histidine kinase"/>
    <property type="match status" value="1"/>
</dbReference>
<dbReference type="InterPro" id="IPR025201">
    <property type="entry name" value="KdpD_TM"/>
</dbReference>
<name>A0ABT1WHR6_9BURK</name>
<reference evidence="15 16" key="1">
    <citation type="submission" date="2022-07" db="EMBL/GenBank/DDBJ databases">
        <authorList>
            <person name="Xamxidin M."/>
            <person name="Wu M."/>
        </authorList>
    </citation>
    <scope>NUCLEOTIDE SEQUENCE [LARGE SCALE GENOMIC DNA]</scope>
    <source>
        <strain evidence="15 16">NBRC 111650</strain>
    </source>
</reference>
<evidence type="ECO:0000256" key="2">
    <source>
        <dbReference type="ARBA" id="ARBA00004141"/>
    </source>
</evidence>
<evidence type="ECO:0000256" key="6">
    <source>
        <dbReference type="ARBA" id="ARBA00022692"/>
    </source>
</evidence>
<evidence type="ECO:0000256" key="11">
    <source>
        <dbReference type="ARBA" id="ARBA00023012"/>
    </source>
</evidence>
<evidence type="ECO:0000313" key="15">
    <source>
        <dbReference type="EMBL" id="MCQ8896954.1"/>
    </source>
</evidence>
<keyword evidence="8 15" id="KW-0418">Kinase</keyword>
<dbReference type="EMBL" id="JANIGO010000003">
    <property type="protein sequence ID" value="MCQ8896954.1"/>
    <property type="molecule type" value="Genomic_DNA"/>
</dbReference>
<keyword evidence="7" id="KW-0547">Nucleotide-binding</keyword>
<dbReference type="Gene3D" id="1.10.287.130">
    <property type="match status" value="1"/>
</dbReference>
<keyword evidence="12 13" id="KW-0472">Membrane</keyword>
<dbReference type="CDD" id="cd00075">
    <property type="entry name" value="HATPase"/>
    <property type="match status" value="1"/>
</dbReference>
<dbReference type="InterPro" id="IPR052023">
    <property type="entry name" value="Histidine_kinase_KdpD"/>
</dbReference>
<gene>
    <name evidence="15" type="ORF">NQT62_10975</name>
</gene>
<dbReference type="PANTHER" id="PTHR45569:SF1">
    <property type="entry name" value="SENSOR PROTEIN KDPD"/>
    <property type="match status" value="1"/>
</dbReference>
<keyword evidence="16" id="KW-1185">Reference proteome</keyword>
<organism evidence="15 16">
    <name type="scientific">Limnobacter humi</name>
    <dbReference type="NCBI Taxonomy" id="1778671"/>
    <lineage>
        <taxon>Bacteria</taxon>
        <taxon>Pseudomonadati</taxon>
        <taxon>Pseudomonadota</taxon>
        <taxon>Betaproteobacteria</taxon>
        <taxon>Burkholderiales</taxon>
        <taxon>Burkholderiaceae</taxon>
        <taxon>Limnobacter</taxon>
    </lineage>
</organism>
<evidence type="ECO:0000256" key="7">
    <source>
        <dbReference type="ARBA" id="ARBA00022741"/>
    </source>
</evidence>
<dbReference type="Gene3D" id="1.20.120.620">
    <property type="entry name" value="Backbone structure of the membrane domain of e. Coli histidine kinase receptor kdpd"/>
    <property type="match status" value="1"/>
</dbReference>
<comment type="catalytic activity">
    <reaction evidence="1">
        <text>ATP + protein L-histidine = ADP + protein N-phospho-L-histidine.</text>
        <dbReference type="EC" id="2.7.13.3"/>
    </reaction>
</comment>
<accession>A0ABT1WHR6</accession>
<dbReference type="Pfam" id="PF13493">
    <property type="entry name" value="DUF4118"/>
    <property type="match status" value="1"/>
</dbReference>
<dbReference type="InterPro" id="IPR036097">
    <property type="entry name" value="HisK_dim/P_sf"/>
</dbReference>
<evidence type="ECO:0000256" key="9">
    <source>
        <dbReference type="ARBA" id="ARBA00022840"/>
    </source>
</evidence>
<evidence type="ECO:0000256" key="13">
    <source>
        <dbReference type="SAM" id="Phobius"/>
    </source>
</evidence>
<dbReference type="EC" id="2.7.13.3" evidence="3"/>
<dbReference type="PRINTS" id="PR00344">
    <property type="entry name" value="BCTRLSENSOR"/>
</dbReference>
<dbReference type="Pfam" id="PF02518">
    <property type="entry name" value="HATPase_c"/>
    <property type="match status" value="1"/>
</dbReference>
<feature type="transmembrane region" description="Helical" evidence="13">
    <location>
        <begin position="84"/>
        <end position="101"/>
    </location>
</feature>
<proteinExistence type="predicted"/>
<comment type="subcellular location">
    <subcellularLocation>
        <location evidence="2">Membrane</location>
        <topology evidence="2">Multi-pass membrane protein</topology>
    </subcellularLocation>
</comment>
<keyword evidence="10 13" id="KW-1133">Transmembrane helix</keyword>
<dbReference type="PROSITE" id="PS50109">
    <property type="entry name" value="HIS_KIN"/>
    <property type="match status" value="1"/>
</dbReference>
<dbReference type="CDD" id="cd00082">
    <property type="entry name" value="HisKA"/>
    <property type="match status" value="1"/>
</dbReference>
<dbReference type="SUPFAM" id="SSF47384">
    <property type="entry name" value="Homodimeric domain of signal transducing histidine kinase"/>
    <property type="match status" value="1"/>
</dbReference>
<keyword evidence="6 13" id="KW-0812">Transmembrane</keyword>
<dbReference type="InterPro" id="IPR036890">
    <property type="entry name" value="HATPase_C_sf"/>
</dbReference>